<reference evidence="7 8" key="1">
    <citation type="submission" date="2020-12" db="EMBL/GenBank/DDBJ databases">
        <title>Concerted genomic and epigenomic changes stabilize Arabidopsis allopolyploids.</title>
        <authorList>
            <person name="Chen Z."/>
        </authorList>
    </citation>
    <scope>NUCLEOTIDE SEQUENCE [LARGE SCALE GENOMIC DNA]</scope>
    <source>
        <strain evidence="7">As9502</strain>
        <tissue evidence="7">Leaf</tissue>
    </source>
</reference>
<gene>
    <name evidence="7" type="ORF">ISN44_As05g001410</name>
</gene>
<keyword evidence="3" id="KW-0863">Zinc-finger</keyword>
<accession>A0A8T2DBL8</accession>
<dbReference type="GO" id="GO:0008270">
    <property type="term" value="F:zinc ion binding"/>
    <property type="evidence" value="ECO:0007669"/>
    <property type="project" value="UniProtKB-KW"/>
</dbReference>
<protein>
    <submittedName>
        <fullName evidence="7">Zinc finger PHD-type</fullName>
    </submittedName>
</protein>
<evidence type="ECO:0000256" key="4">
    <source>
        <dbReference type="ARBA" id="ARBA00022833"/>
    </source>
</evidence>
<dbReference type="EMBL" id="JAEFBJ010000005">
    <property type="protein sequence ID" value="KAG7607832.1"/>
    <property type="molecule type" value="Genomic_DNA"/>
</dbReference>
<keyword evidence="4" id="KW-0862">Zinc</keyword>
<dbReference type="InterPro" id="IPR001841">
    <property type="entry name" value="Znf_RING"/>
</dbReference>
<dbReference type="InterPro" id="IPR004146">
    <property type="entry name" value="DC1"/>
</dbReference>
<feature type="domain" description="Zinc finger PHD-type" evidence="6">
    <location>
        <begin position="381"/>
        <end position="453"/>
    </location>
</feature>
<dbReference type="Pfam" id="PF03107">
    <property type="entry name" value="C1_2"/>
    <property type="match status" value="8"/>
</dbReference>
<dbReference type="AlphaFoldDB" id="A0A8T2DBL8"/>
<dbReference type="SMART" id="SM00249">
    <property type="entry name" value="PHD"/>
    <property type="match status" value="5"/>
</dbReference>
<dbReference type="InterPro" id="IPR053192">
    <property type="entry name" value="Vacuole_Formation_Reg"/>
</dbReference>
<dbReference type="OrthoDB" id="1054393at2759"/>
<evidence type="ECO:0000259" key="5">
    <source>
        <dbReference type="SMART" id="SM00184"/>
    </source>
</evidence>
<evidence type="ECO:0000256" key="1">
    <source>
        <dbReference type="ARBA" id="ARBA00022723"/>
    </source>
</evidence>
<evidence type="ECO:0000313" key="8">
    <source>
        <dbReference type="Proteomes" id="UP000694251"/>
    </source>
</evidence>
<evidence type="ECO:0000256" key="3">
    <source>
        <dbReference type="ARBA" id="ARBA00022771"/>
    </source>
</evidence>
<sequence>MNSVGGFREGEIDGKPFFIFTLFSETDSPTSSSSDEATIDFGGDDLSLKPLFLCPSLRLKEAKKAEDYSVEENFIPFNTSPHFPSIKSANHQVQCLLDSDSHDKICKLPVVPLFWCNNKEPYSVQFFCGACRVSKLGTDYYICLTCDEIFHKECVESPLEIKHPSYPLQSLQFYTPPRDTLKFLVGCICCNISLETMLYHFPPKLSLHPICAMKPIPIVIDHQKRHPHPLTFFPKQTYLPCDVCGLIKEHIPTYVCVRCVYAVHQDCIYFPNVIKISRHHHRVSFISSIIPTRKWSCGVCRQKGGDHCGVYSCKKCDNCFVHPRCALRKDVWDGEDLDGIPEEDEIIVEPFETIADGIILHFSHGHNLKLEIIGVYDEEKFCQACILPIYGGNYYSCMDQCDFILHEVCANAPRKKHHPLHAHPLTLKVVTNGYDNRGYDNHLRGMFRCDACQRKSCGFVYESQAKDMFQVFRLDLRCASVSEPFKYQVHEHPLFLALTPEEEEVAICQICHEQWSYRKLNCIKCDYIICFKCATLPYKARYKHDKHYLTFQEGKDANDHSGWCEVCESKIEYSSEGGFYACDDCCTTLHVDCLLGENMYMLKPGQTIMFHEDEVQILRNSTMSRPLCHDDHAGHRCRSRVVYEKRNMTFCSYHCCYYYSCQKDPEANCDDQGFVMFDISPHFPSADPQVHYMLDSHNGGLIFHQDCIYFPHIIKISRHHHHIIFTSSLPSAKWSCGVCRGEVDNHYGAYSCIKCGDYFVHTRCALRKDVWNGEDLEGIPEEPEMDVEPYEMIADGIILHFSHDHHLKLEIGRVYDENKFCQACILPIYEATYYSCMDTCDFILHEACANAPRKKHHPLHPHPLTLKVVSIGYDHYRRRGNYFECRACRRQSCGFVYDSQGFSLDLWCASVSEPFEYQGHEHPLFLALEPDEEKATICQICQEDGDGNNYIRKLNCMECKYIICFRCATLPYKAKYKHDKHFLTFREGEEGSDQLDWCEVCEKKLVYSRKGGFYACDDCCTTLHVDCLLGGDEYMLKPGHTVMTYRSNIHILPNNTMTRPFCHGHKEDRCPHKVIFKWHDMTFCSYSCSMD</sequence>
<keyword evidence="8" id="KW-1185">Reference proteome</keyword>
<feature type="domain" description="RING-type" evidence="5">
    <location>
        <begin position="938"/>
        <end position="1001"/>
    </location>
</feature>
<feature type="domain" description="Zinc finger PHD-type" evidence="6">
    <location>
        <begin position="997"/>
        <end position="1063"/>
    </location>
</feature>
<keyword evidence="1" id="KW-0479">Metal-binding</keyword>
<dbReference type="PANTHER" id="PTHR32410">
    <property type="entry name" value="CYSTEINE/HISTIDINE-RICH C1 DOMAIN FAMILY PROTEIN"/>
    <property type="match status" value="1"/>
</dbReference>
<dbReference type="InterPro" id="IPR054483">
    <property type="entry name" value="DC1-like_CT"/>
</dbReference>
<dbReference type="Proteomes" id="UP000694251">
    <property type="component" value="Chromosome 5"/>
</dbReference>
<feature type="domain" description="RING-type" evidence="5">
    <location>
        <begin position="508"/>
        <end position="567"/>
    </location>
</feature>
<organism evidence="7 8">
    <name type="scientific">Arabidopsis suecica</name>
    <name type="common">Swedish thale-cress</name>
    <name type="synonym">Cardaminopsis suecica</name>
    <dbReference type="NCBI Taxonomy" id="45249"/>
    <lineage>
        <taxon>Eukaryota</taxon>
        <taxon>Viridiplantae</taxon>
        <taxon>Streptophyta</taxon>
        <taxon>Embryophyta</taxon>
        <taxon>Tracheophyta</taxon>
        <taxon>Spermatophyta</taxon>
        <taxon>Magnoliopsida</taxon>
        <taxon>eudicotyledons</taxon>
        <taxon>Gunneridae</taxon>
        <taxon>Pentapetalae</taxon>
        <taxon>rosids</taxon>
        <taxon>malvids</taxon>
        <taxon>Brassicales</taxon>
        <taxon>Brassicaceae</taxon>
        <taxon>Camelineae</taxon>
        <taxon>Arabidopsis</taxon>
    </lineage>
</organism>
<evidence type="ECO:0000256" key="2">
    <source>
        <dbReference type="ARBA" id="ARBA00022737"/>
    </source>
</evidence>
<feature type="domain" description="Zinc finger PHD-type" evidence="6">
    <location>
        <begin position="240"/>
        <end position="301"/>
    </location>
</feature>
<dbReference type="Pfam" id="PF22926">
    <property type="entry name" value="C1-like_CT"/>
    <property type="match status" value="2"/>
</dbReference>
<feature type="domain" description="Zinc finger PHD-type" evidence="6">
    <location>
        <begin position="127"/>
        <end position="191"/>
    </location>
</feature>
<dbReference type="SMART" id="SM00184">
    <property type="entry name" value="RING"/>
    <property type="match status" value="2"/>
</dbReference>
<dbReference type="PANTHER" id="PTHR32410:SF153">
    <property type="entry name" value="CHP-RICH ZINC FINGER PROTEIN-LIKE-RELATED"/>
    <property type="match status" value="1"/>
</dbReference>
<keyword evidence="2" id="KW-0677">Repeat</keyword>
<feature type="domain" description="Zinc finger PHD-type" evidence="6">
    <location>
        <begin position="563"/>
        <end position="655"/>
    </location>
</feature>
<dbReference type="InterPro" id="IPR001965">
    <property type="entry name" value="Znf_PHD"/>
</dbReference>
<evidence type="ECO:0000259" key="6">
    <source>
        <dbReference type="SMART" id="SM00249"/>
    </source>
</evidence>
<evidence type="ECO:0000313" key="7">
    <source>
        <dbReference type="EMBL" id="KAG7607832.1"/>
    </source>
</evidence>
<proteinExistence type="predicted"/>
<comment type="caution">
    <text evidence="7">The sequence shown here is derived from an EMBL/GenBank/DDBJ whole genome shotgun (WGS) entry which is preliminary data.</text>
</comment>
<name>A0A8T2DBL8_ARASU</name>